<keyword evidence="5" id="KW-1185">Reference proteome</keyword>
<dbReference type="PANTHER" id="PTHR11907">
    <property type="entry name" value="AMIDOPHOSPHORIBOSYLTRANSFERASE"/>
    <property type="match status" value="1"/>
</dbReference>
<dbReference type="RefSeq" id="WP_260002065.1">
    <property type="nucleotide sequence ID" value="NZ_CP081078.1"/>
</dbReference>
<dbReference type="CDD" id="cd01907">
    <property type="entry name" value="GlxB"/>
    <property type="match status" value="1"/>
</dbReference>
<feature type="domain" description="Glutamine amidotransferase type-2" evidence="3">
    <location>
        <begin position="2"/>
        <end position="298"/>
    </location>
</feature>
<keyword evidence="2 4" id="KW-0315">Glutamine amidotransferase</keyword>
<keyword evidence="1" id="KW-0808">Transferase</keyword>
<organism evidence="4 5">
    <name type="scientific">Leisingera caerulea</name>
    <name type="common">Phaeobacter caeruleus</name>
    <dbReference type="NCBI Taxonomy" id="506591"/>
    <lineage>
        <taxon>Bacteria</taxon>
        <taxon>Pseudomonadati</taxon>
        <taxon>Pseudomonadota</taxon>
        <taxon>Alphaproteobacteria</taxon>
        <taxon>Rhodobacterales</taxon>
        <taxon>Roseobacteraceae</taxon>
        <taxon>Leisingera</taxon>
    </lineage>
</organism>
<evidence type="ECO:0000259" key="3">
    <source>
        <dbReference type="PROSITE" id="PS51278"/>
    </source>
</evidence>
<dbReference type="EMBL" id="CP081078">
    <property type="protein sequence ID" value="UWQ58101.1"/>
    <property type="molecule type" value="Genomic_DNA"/>
</dbReference>
<name>A0ABY5WUV8_LEICA</name>
<accession>A0ABY5WUV8</accession>
<dbReference type="PROSITE" id="PS51278">
    <property type="entry name" value="GATASE_TYPE_2"/>
    <property type="match status" value="1"/>
</dbReference>
<gene>
    <name evidence="4" type="ORF">K3722_16685</name>
</gene>
<reference evidence="4" key="1">
    <citation type="submission" date="2021-08" db="EMBL/GenBank/DDBJ databases">
        <authorList>
            <person name="Nwanade C."/>
            <person name="Wang M."/>
            <person name="Masoudi A."/>
            <person name="Yu Z."/>
            <person name="Liu J."/>
        </authorList>
    </citation>
    <scope>NUCLEOTIDE SEQUENCE</scope>
    <source>
        <strain evidence="4">S141</strain>
    </source>
</reference>
<dbReference type="InterPro" id="IPR017932">
    <property type="entry name" value="GATase_2_dom"/>
</dbReference>
<evidence type="ECO:0000256" key="2">
    <source>
        <dbReference type="ARBA" id="ARBA00022962"/>
    </source>
</evidence>
<proteinExistence type="predicted"/>
<evidence type="ECO:0000313" key="4">
    <source>
        <dbReference type="EMBL" id="UWQ58101.1"/>
    </source>
</evidence>
<protein>
    <submittedName>
        <fullName evidence="4">Glutamine amidotransferase family protein</fullName>
    </submittedName>
</protein>
<dbReference type="Proteomes" id="UP001058184">
    <property type="component" value="Chromosome"/>
</dbReference>
<evidence type="ECO:0000256" key="1">
    <source>
        <dbReference type="ARBA" id="ARBA00022679"/>
    </source>
</evidence>
<dbReference type="InterPro" id="IPR029055">
    <property type="entry name" value="Ntn_hydrolases_N"/>
</dbReference>
<dbReference type="Gene3D" id="3.60.20.10">
    <property type="entry name" value="Glutamine Phosphoribosylpyrophosphate, subunit 1, domain 1"/>
    <property type="match status" value="1"/>
</dbReference>
<sequence length="298" mass="32095">MCGIVGLFLKDKSLEPKLGDMLTDMLITMTDRGPDSAGIAIYGADADGRAKLTVQSDTPEEAFDGLDGALAEALSADVSIRVIDTHAVLELPAGKEEEARSALADLRPGMRVMSAGDTIEIYKEVGLPEKVAERFDVRSMSGSHGIGHTRMATESAVTTEGAHPFSTGSDQCLVHNGSLSNHNALRRKLRREGVRIESQNDTEVGAAYLTWKMQNGASLGEALEGSLEDLDGFFTFVVGTKDGFGVVRDPIACKPAVMAETDQYVAFGSEYRALVNLPGIEDARVWEPEPATVYFWNH</sequence>
<dbReference type="Pfam" id="PF13522">
    <property type="entry name" value="GATase_6"/>
    <property type="match status" value="1"/>
</dbReference>
<dbReference type="SUPFAM" id="SSF56235">
    <property type="entry name" value="N-terminal nucleophile aminohydrolases (Ntn hydrolases)"/>
    <property type="match status" value="1"/>
</dbReference>
<evidence type="ECO:0000313" key="5">
    <source>
        <dbReference type="Proteomes" id="UP001058184"/>
    </source>
</evidence>